<evidence type="ECO:0000256" key="1">
    <source>
        <dbReference type="SAM" id="Coils"/>
    </source>
</evidence>
<reference evidence="3" key="1">
    <citation type="submission" date="2016-06" db="EMBL/GenBank/DDBJ databases">
        <title>Draft Genome sequence of the fungus Inonotus baumii.</title>
        <authorList>
            <person name="Zhu H."/>
            <person name="Lin W."/>
        </authorList>
    </citation>
    <scope>NUCLEOTIDE SEQUENCE</scope>
    <source>
        <strain evidence="3">821</strain>
    </source>
</reference>
<dbReference type="OrthoDB" id="3069722at2759"/>
<gene>
    <name evidence="3" type="ORF">A7U60_g744</name>
</gene>
<evidence type="ECO:0000313" key="3">
    <source>
        <dbReference type="EMBL" id="OCB91945.1"/>
    </source>
</evidence>
<protein>
    <submittedName>
        <fullName evidence="3">Uncharacterized protein</fullName>
    </submittedName>
</protein>
<feature type="compositionally biased region" description="Basic and acidic residues" evidence="2">
    <location>
        <begin position="236"/>
        <end position="247"/>
    </location>
</feature>
<dbReference type="AlphaFoldDB" id="A0A9Q5I5A3"/>
<feature type="compositionally biased region" description="Polar residues" evidence="2">
    <location>
        <begin position="309"/>
        <end position="321"/>
    </location>
</feature>
<feature type="compositionally biased region" description="Low complexity" evidence="2">
    <location>
        <begin position="779"/>
        <end position="790"/>
    </location>
</feature>
<evidence type="ECO:0000256" key="2">
    <source>
        <dbReference type="SAM" id="MobiDB-lite"/>
    </source>
</evidence>
<proteinExistence type="predicted"/>
<feature type="compositionally biased region" description="Polar residues" evidence="2">
    <location>
        <begin position="330"/>
        <end position="343"/>
    </location>
</feature>
<dbReference type="Proteomes" id="UP000757232">
    <property type="component" value="Unassembled WGS sequence"/>
</dbReference>
<accession>A0A9Q5I5A3</accession>
<keyword evidence="4" id="KW-1185">Reference proteome</keyword>
<feature type="compositionally biased region" description="Polar residues" evidence="2">
    <location>
        <begin position="401"/>
        <end position="421"/>
    </location>
</feature>
<feature type="compositionally biased region" description="Polar residues" evidence="2">
    <location>
        <begin position="663"/>
        <end position="673"/>
    </location>
</feature>
<feature type="region of interest" description="Disordered" evidence="2">
    <location>
        <begin position="380"/>
        <end position="589"/>
    </location>
</feature>
<evidence type="ECO:0000313" key="4">
    <source>
        <dbReference type="Proteomes" id="UP000757232"/>
    </source>
</evidence>
<feature type="compositionally biased region" description="Low complexity" evidence="2">
    <location>
        <begin position="445"/>
        <end position="467"/>
    </location>
</feature>
<keyword evidence="1" id="KW-0175">Coiled coil</keyword>
<feature type="compositionally biased region" description="Polar residues" evidence="2">
    <location>
        <begin position="686"/>
        <end position="700"/>
    </location>
</feature>
<sequence length="902" mass="97110">MSPSAEVYSRFREPSNFDSDFASEHTGTIPHDHRSHRFPPKLDDRGDDDGGYDDDDDVIYTSSGGRHPYSRPRPQHYADYSDIGSKSRPTSLSRSRTTSSAKRSRKTSASTARDLVRALLHEKLEADTSTDVQLARAYDIIKEESRRAAEAERAALETSQRLKALALSRASAQKDASRAQSELRAYKLQLENAQRQLQEANTIVAASDAERARAEQAARKLKHAVEKLRLNDLMRRAREEGRREGLLESRGAVPPTRSNPFSVPITEDDNDDVLPQTPVSNVPLPVPPPDYPPIVRRREPTPTFRRAQTPMSALRGSQGTRTPVPDVIRQSATPPSRRSQTPSHPVLPPASIPNRRPFVYNEFDPVPENRDLHINPVPDHIIIRSPDPVRSSSPAPPTPFSQPQTRPVSSQANHPHSTFDSQIHHQPRPQPPRHARHYSIDDPAARASASASRIYSHYSTSTDSSASEAPAQRPPSRILRHREGLPQQETIVPRPPTAVPGHHFSPSTRPSLPNDAVPDSAAAFARARARQGQRPRPASTSSTSTSSPRAFPTPSSIARLQRLPIGDRKWGAESSSSIPGITIEPPSRPESIDSIATGVTLPSHMSPFVDSDTPLPTQGPAHVQTAGRGGAPIQGPPQQHSHAHGLAHPQRPSSRTGFMYGSMSPTTSGTIRGSSAPGPGMRNFGGPSSPQTTPTLNNSGAPGIVNQPFMPPSRPGSAADYFTDDHRRNRNMNGHGHGYGRGHRREPAGISVDNLGAAPIDPNAFRDPGTDSDDEAEFRAPTPRATAGPPDMTPFAFGEPRGPPPGTPGTGSLHRRSGTPASMTGSSGGFIPPRPPSSASEGFPGIGSFATGASNGRGATRGGWNRKTSLMSGGANGPNGRPASRTAFGNTPFMRSSGLYDD</sequence>
<name>A0A9Q5I5A3_SANBA</name>
<organism evidence="3 4">
    <name type="scientific">Sanghuangporus baumii</name>
    <name type="common">Phellinus baumii</name>
    <dbReference type="NCBI Taxonomy" id="108892"/>
    <lineage>
        <taxon>Eukaryota</taxon>
        <taxon>Fungi</taxon>
        <taxon>Dikarya</taxon>
        <taxon>Basidiomycota</taxon>
        <taxon>Agaricomycotina</taxon>
        <taxon>Agaricomycetes</taxon>
        <taxon>Hymenochaetales</taxon>
        <taxon>Hymenochaetaceae</taxon>
        <taxon>Sanghuangporus</taxon>
    </lineage>
</organism>
<feature type="compositionally biased region" description="Low complexity" evidence="2">
    <location>
        <begin position="86"/>
        <end position="112"/>
    </location>
</feature>
<dbReference type="EMBL" id="LNZH02000048">
    <property type="protein sequence ID" value="OCB91945.1"/>
    <property type="molecule type" value="Genomic_DNA"/>
</dbReference>
<feature type="region of interest" description="Disordered" evidence="2">
    <location>
        <begin position="236"/>
        <end position="356"/>
    </location>
</feature>
<feature type="compositionally biased region" description="Basic residues" evidence="2">
    <location>
        <begin position="425"/>
        <end position="437"/>
    </location>
</feature>
<feature type="region of interest" description="Disordered" evidence="2">
    <location>
        <begin position="614"/>
        <end position="902"/>
    </location>
</feature>
<feature type="region of interest" description="Disordered" evidence="2">
    <location>
        <begin position="1"/>
        <end position="112"/>
    </location>
</feature>
<comment type="caution">
    <text evidence="3">The sequence shown here is derived from an EMBL/GenBank/DDBJ whole genome shotgun (WGS) entry which is preliminary data.</text>
</comment>
<feature type="compositionally biased region" description="Acidic residues" evidence="2">
    <location>
        <begin position="45"/>
        <end position="58"/>
    </location>
</feature>
<feature type="compositionally biased region" description="Low complexity" evidence="2">
    <location>
        <begin position="534"/>
        <end position="556"/>
    </location>
</feature>
<feature type="coiled-coil region" evidence="1">
    <location>
        <begin position="134"/>
        <end position="231"/>
    </location>
</feature>